<dbReference type="PANTHER" id="PTHR43544">
    <property type="entry name" value="SHORT-CHAIN DEHYDROGENASE/REDUCTASE"/>
    <property type="match status" value="1"/>
</dbReference>
<evidence type="ECO:0000313" key="2">
    <source>
        <dbReference type="EMBL" id="CAD6199028.1"/>
    </source>
</evidence>
<dbReference type="EMBL" id="CAJGYM010000150">
    <property type="protein sequence ID" value="CAD6199028.1"/>
    <property type="molecule type" value="Genomic_DNA"/>
</dbReference>
<sequence>MAPRAVFVTGASRGIGLGIVKAFLEDPSVEIVIAGARNVDGAVDLKKIQEVDERLHIVQLDVVDDESIDNALVEIDKIVGEAGLNVLVNNAGIIVPYRAETAPDRAKIETAMSVNATSPLILSQKIAGRLQKAANYYFEKTGDDSLSANRAAIVNIGSDSSSMALNDGSGQFEVLAHRMSKTALLSFTRTLAMDYKKAEIPILVTCLHPGWVDSELGGPEAPVTVKESTGALVKSIFNLTETHAGRLFERDLTPMPF</sequence>
<keyword evidence="3" id="KW-1185">Reference proteome</keyword>
<proteinExistence type="inferred from homology"/>
<name>A0A8S1HSF1_9PELO</name>
<dbReference type="Pfam" id="PF00106">
    <property type="entry name" value="adh_short"/>
    <property type="match status" value="1"/>
</dbReference>
<dbReference type="SUPFAM" id="SSF51735">
    <property type="entry name" value="NAD(P)-binding Rossmann-fold domains"/>
    <property type="match status" value="1"/>
</dbReference>
<comment type="similarity">
    <text evidence="1">Belongs to the short-chain dehydrogenases/reductases (SDR) family.</text>
</comment>
<dbReference type="OrthoDB" id="7289984at2759"/>
<evidence type="ECO:0000313" key="3">
    <source>
        <dbReference type="Proteomes" id="UP000835052"/>
    </source>
</evidence>
<gene>
    <name evidence="2" type="ORF">CAUJ_LOCUS14933</name>
</gene>
<protein>
    <submittedName>
        <fullName evidence="2">Uncharacterized protein</fullName>
    </submittedName>
</protein>
<reference evidence="2" key="1">
    <citation type="submission" date="2020-10" db="EMBL/GenBank/DDBJ databases">
        <authorList>
            <person name="Kikuchi T."/>
        </authorList>
    </citation>
    <scope>NUCLEOTIDE SEQUENCE</scope>
    <source>
        <strain evidence="2">NKZ352</strain>
    </source>
</reference>
<dbReference type="GO" id="GO:0005737">
    <property type="term" value="C:cytoplasm"/>
    <property type="evidence" value="ECO:0007669"/>
    <property type="project" value="TreeGrafter"/>
</dbReference>
<dbReference type="Proteomes" id="UP000835052">
    <property type="component" value="Unassembled WGS sequence"/>
</dbReference>
<dbReference type="InterPro" id="IPR036291">
    <property type="entry name" value="NAD(P)-bd_dom_sf"/>
</dbReference>
<comment type="caution">
    <text evidence="2">The sequence shown here is derived from an EMBL/GenBank/DDBJ whole genome shotgun (WGS) entry which is preliminary data.</text>
</comment>
<dbReference type="PRINTS" id="PR00080">
    <property type="entry name" value="SDRFAMILY"/>
</dbReference>
<dbReference type="InterPro" id="IPR002347">
    <property type="entry name" value="SDR_fam"/>
</dbReference>
<dbReference type="Gene3D" id="3.40.50.720">
    <property type="entry name" value="NAD(P)-binding Rossmann-like Domain"/>
    <property type="match status" value="1"/>
</dbReference>
<dbReference type="GO" id="GO:0016491">
    <property type="term" value="F:oxidoreductase activity"/>
    <property type="evidence" value="ECO:0007669"/>
    <property type="project" value="TreeGrafter"/>
</dbReference>
<evidence type="ECO:0000256" key="1">
    <source>
        <dbReference type="RuleBase" id="RU000363"/>
    </source>
</evidence>
<dbReference type="PANTHER" id="PTHR43544:SF5">
    <property type="entry name" value="C-FACTOR-RELATED"/>
    <property type="match status" value="1"/>
</dbReference>
<dbReference type="AlphaFoldDB" id="A0A8S1HSF1"/>
<dbReference type="PRINTS" id="PR00081">
    <property type="entry name" value="GDHRDH"/>
</dbReference>
<dbReference type="InterPro" id="IPR051468">
    <property type="entry name" value="Fungal_SecMetab_SDRs"/>
</dbReference>
<accession>A0A8S1HSF1</accession>
<dbReference type="CDD" id="cd05325">
    <property type="entry name" value="carb_red_sniffer_like_SDR_c"/>
    <property type="match status" value="1"/>
</dbReference>
<organism evidence="2 3">
    <name type="scientific">Caenorhabditis auriculariae</name>
    <dbReference type="NCBI Taxonomy" id="2777116"/>
    <lineage>
        <taxon>Eukaryota</taxon>
        <taxon>Metazoa</taxon>
        <taxon>Ecdysozoa</taxon>
        <taxon>Nematoda</taxon>
        <taxon>Chromadorea</taxon>
        <taxon>Rhabditida</taxon>
        <taxon>Rhabditina</taxon>
        <taxon>Rhabditomorpha</taxon>
        <taxon>Rhabditoidea</taxon>
        <taxon>Rhabditidae</taxon>
        <taxon>Peloderinae</taxon>
        <taxon>Caenorhabditis</taxon>
    </lineage>
</organism>